<sequence length="95" mass="10775">MKVIGKCFVNLEAEIAKVPDHNPEITLDGNGVLWIKVYEREKSFKVRLDCLTGEREANEKMAESLIWRLGLFAGKAGWTKAEAKRRLIRCGVISK</sequence>
<proteinExistence type="predicted"/>
<reference evidence="1" key="1">
    <citation type="submission" date="2018-07" db="EMBL/GenBank/DDBJ databases">
        <authorList>
            <consortium name="Genoscope - CEA"/>
            <person name="William W."/>
        </authorList>
    </citation>
    <scope>NUCLEOTIDE SEQUENCE</scope>
    <source>
        <strain evidence="1">IK1</strain>
    </source>
</reference>
<organism evidence="1">
    <name type="scientific">uncultured Spirochaetota bacterium</name>
    <dbReference type="NCBI Taxonomy" id="460511"/>
    <lineage>
        <taxon>Bacteria</taxon>
        <taxon>Pseudomonadati</taxon>
        <taxon>Spirochaetota</taxon>
        <taxon>environmental samples</taxon>
    </lineage>
</organism>
<accession>A0A652ZTB5</accession>
<gene>
    <name evidence="1" type="ORF">TRIP_E160220</name>
</gene>
<dbReference type="AlphaFoldDB" id="A0A652ZTB5"/>
<protein>
    <submittedName>
        <fullName evidence="1">Uncharacterized protein</fullName>
    </submittedName>
</protein>
<evidence type="ECO:0000313" key="1">
    <source>
        <dbReference type="EMBL" id="VBB38996.1"/>
    </source>
</evidence>
<name>A0A652ZTB5_9SPIR</name>
<dbReference type="EMBL" id="UPXP01000008">
    <property type="protein sequence ID" value="VBB38996.1"/>
    <property type="molecule type" value="Genomic_DNA"/>
</dbReference>